<dbReference type="SUPFAM" id="SSF111331">
    <property type="entry name" value="NAD kinase/diacylglycerol kinase-like"/>
    <property type="match status" value="1"/>
</dbReference>
<evidence type="ECO:0000256" key="10">
    <source>
        <dbReference type="ARBA" id="ARBA00023098"/>
    </source>
</evidence>
<comment type="cofactor">
    <cofactor evidence="1">
        <name>Mg(2+)</name>
        <dbReference type="ChEBI" id="CHEBI:18420"/>
    </cofactor>
</comment>
<keyword evidence="16" id="KW-1185">Reference proteome</keyword>
<dbReference type="AlphaFoldDB" id="A0A937RGD9"/>
<dbReference type="InterPro" id="IPR017438">
    <property type="entry name" value="ATP-NAD_kinase_N"/>
</dbReference>
<dbReference type="PANTHER" id="PTHR12358">
    <property type="entry name" value="SPHINGOSINE KINASE"/>
    <property type="match status" value="1"/>
</dbReference>
<evidence type="ECO:0000256" key="12">
    <source>
        <dbReference type="ARBA" id="ARBA00023264"/>
    </source>
</evidence>
<evidence type="ECO:0000256" key="1">
    <source>
        <dbReference type="ARBA" id="ARBA00001946"/>
    </source>
</evidence>
<dbReference type="NCBIfam" id="TIGR00147">
    <property type="entry name" value="YegS/Rv2252/BmrU family lipid kinase"/>
    <property type="match status" value="1"/>
</dbReference>
<accession>A0A937RGD9</accession>
<keyword evidence="8" id="KW-0067">ATP-binding</keyword>
<evidence type="ECO:0000313" key="15">
    <source>
        <dbReference type="EMBL" id="MBL7628495.1"/>
    </source>
</evidence>
<proteinExistence type="inferred from homology"/>
<dbReference type="GO" id="GO:0008654">
    <property type="term" value="P:phospholipid biosynthetic process"/>
    <property type="evidence" value="ECO:0007669"/>
    <property type="project" value="UniProtKB-KW"/>
</dbReference>
<sequence length="343" mass="35261">MTETAGPVSASSAVPAPQAAATRVQGLPPGAGDGGTLARDWRPPPAAAVDTGRLHVIVNPSAGGGRAGRMLPGVEAALRAWASEVEVTPTRDIAHADELAAEAAAGGRVAVALGGDGLVGRVAGATAAAGGLLAVLPGGRGNDFARGLGIGRDPVAAAAALAGAVERRVDLPEANGRAFIGIASLGFDSDVQVIANKTRFLRGQSVYTYSTMRALLPWRPARFTVRLDGGEPQEVVGWSVGAANAPFYGGGMRYAPDADIADGQLEVVFLHKMSRLTLLLLFHKVFKGTHVDTKHVTVLRARHLTVDADRPFQVYADGDPVADLPTEIVLRPGALRLLAPPAG</sequence>
<reference evidence="15" key="1">
    <citation type="submission" date="2020-12" db="EMBL/GenBank/DDBJ databases">
        <title>Genomic characterization of non-nitrogen-fixing Frankia strains.</title>
        <authorList>
            <person name="Carlos-Shanley C."/>
            <person name="Guerra T."/>
            <person name="Hahn D."/>
        </authorList>
    </citation>
    <scope>NUCLEOTIDE SEQUENCE</scope>
    <source>
        <strain evidence="15">CN6</strain>
    </source>
</reference>
<evidence type="ECO:0000256" key="8">
    <source>
        <dbReference type="ARBA" id="ARBA00022840"/>
    </source>
</evidence>
<dbReference type="InterPro" id="IPR005218">
    <property type="entry name" value="Diacylglycerol/lipid_kinase"/>
</dbReference>
<dbReference type="PROSITE" id="PS50146">
    <property type="entry name" value="DAGK"/>
    <property type="match status" value="1"/>
</dbReference>
<evidence type="ECO:0000256" key="9">
    <source>
        <dbReference type="ARBA" id="ARBA00022842"/>
    </source>
</evidence>
<keyword evidence="12" id="KW-1208">Phospholipid metabolism</keyword>
<dbReference type="GO" id="GO:0046872">
    <property type="term" value="F:metal ion binding"/>
    <property type="evidence" value="ECO:0007669"/>
    <property type="project" value="UniProtKB-KW"/>
</dbReference>
<dbReference type="EMBL" id="JAEACQ010000189">
    <property type="protein sequence ID" value="MBL7628495.1"/>
    <property type="molecule type" value="Genomic_DNA"/>
</dbReference>
<dbReference type="GO" id="GO:0005886">
    <property type="term" value="C:plasma membrane"/>
    <property type="evidence" value="ECO:0007669"/>
    <property type="project" value="TreeGrafter"/>
</dbReference>
<evidence type="ECO:0000256" key="4">
    <source>
        <dbReference type="ARBA" id="ARBA00022679"/>
    </source>
</evidence>
<organism evidence="15 16">
    <name type="scientific">Frankia nepalensis</name>
    <dbReference type="NCBI Taxonomy" id="1836974"/>
    <lineage>
        <taxon>Bacteria</taxon>
        <taxon>Bacillati</taxon>
        <taxon>Actinomycetota</taxon>
        <taxon>Actinomycetes</taxon>
        <taxon>Frankiales</taxon>
        <taxon>Frankiaceae</taxon>
        <taxon>Frankia</taxon>
    </lineage>
</organism>
<evidence type="ECO:0000256" key="6">
    <source>
        <dbReference type="ARBA" id="ARBA00022741"/>
    </source>
</evidence>
<evidence type="ECO:0000313" key="16">
    <source>
        <dbReference type="Proteomes" id="UP000604475"/>
    </source>
</evidence>
<dbReference type="Pfam" id="PF19279">
    <property type="entry name" value="YegS_C"/>
    <property type="match status" value="1"/>
</dbReference>
<protein>
    <submittedName>
        <fullName evidence="15">YegS/Rv2252/BmrU family lipid kinase</fullName>
    </submittedName>
</protein>
<evidence type="ECO:0000259" key="14">
    <source>
        <dbReference type="PROSITE" id="PS50146"/>
    </source>
</evidence>
<evidence type="ECO:0000256" key="13">
    <source>
        <dbReference type="SAM" id="MobiDB-lite"/>
    </source>
</evidence>
<dbReference type="GO" id="GO:0004143">
    <property type="term" value="F:ATP-dependent diacylglycerol kinase activity"/>
    <property type="evidence" value="ECO:0007669"/>
    <property type="project" value="TreeGrafter"/>
</dbReference>
<keyword evidence="10" id="KW-0443">Lipid metabolism</keyword>
<comment type="similarity">
    <text evidence="2">Belongs to the diacylglycerol/lipid kinase family.</text>
</comment>
<keyword evidence="11" id="KW-0594">Phospholipid biosynthesis</keyword>
<evidence type="ECO:0000256" key="3">
    <source>
        <dbReference type="ARBA" id="ARBA00022516"/>
    </source>
</evidence>
<dbReference type="Gene3D" id="2.60.200.40">
    <property type="match status" value="1"/>
</dbReference>
<name>A0A937RGD9_9ACTN</name>
<keyword evidence="5" id="KW-0479">Metal-binding</keyword>
<keyword evidence="4" id="KW-0808">Transferase</keyword>
<dbReference type="PANTHER" id="PTHR12358:SF106">
    <property type="entry name" value="LIPID KINASE YEGS"/>
    <property type="match status" value="1"/>
</dbReference>
<dbReference type="InterPro" id="IPR045540">
    <property type="entry name" value="YegS/DAGK_C"/>
</dbReference>
<keyword evidence="7 15" id="KW-0418">Kinase</keyword>
<dbReference type="InterPro" id="IPR016064">
    <property type="entry name" value="NAD/diacylglycerol_kinase_sf"/>
</dbReference>
<evidence type="ECO:0000256" key="5">
    <source>
        <dbReference type="ARBA" id="ARBA00022723"/>
    </source>
</evidence>
<feature type="region of interest" description="Disordered" evidence="13">
    <location>
        <begin position="1"/>
        <end position="46"/>
    </location>
</feature>
<keyword evidence="6" id="KW-0547">Nucleotide-binding</keyword>
<evidence type="ECO:0000256" key="11">
    <source>
        <dbReference type="ARBA" id="ARBA00023209"/>
    </source>
</evidence>
<evidence type="ECO:0000256" key="7">
    <source>
        <dbReference type="ARBA" id="ARBA00022777"/>
    </source>
</evidence>
<gene>
    <name evidence="15" type="ORF">I7412_15310</name>
</gene>
<dbReference type="Proteomes" id="UP000604475">
    <property type="component" value="Unassembled WGS sequence"/>
</dbReference>
<evidence type="ECO:0000256" key="2">
    <source>
        <dbReference type="ARBA" id="ARBA00005983"/>
    </source>
</evidence>
<comment type="caution">
    <text evidence="15">The sequence shown here is derived from an EMBL/GenBank/DDBJ whole genome shotgun (WGS) entry which is preliminary data.</text>
</comment>
<feature type="compositionally biased region" description="Low complexity" evidence="13">
    <location>
        <begin position="1"/>
        <end position="21"/>
    </location>
</feature>
<dbReference type="GO" id="GO:0005524">
    <property type="term" value="F:ATP binding"/>
    <property type="evidence" value="ECO:0007669"/>
    <property type="project" value="UniProtKB-KW"/>
</dbReference>
<keyword evidence="9" id="KW-0460">Magnesium</keyword>
<dbReference type="Gene3D" id="3.40.50.10330">
    <property type="entry name" value="Probable inorganic polyphosphate/atp-NAD kinase, domain 1"/>
    <property type="match status" value="1"/>
</dbReference>
<dbReference type="InterPro" id="IPR050187">
    <property type="entry name" value="Lipid_Phosphate_FormReg"/>
</dbReference>
<keyword evidence="3" id="KW-0444">Lipid biosynthesis</keyword>
<dbReference type="InterPro" id="IPR001206">
    <property type="entry name" value="Diacylglycerol_kinase_cat_dom"/>
</dbReference>
<dbReference type="Pfam" id="PF00781">
    <property type="entry name" value="DAGK_cat"/>
    <property type="match status" value="1"/>
</dbReference>
<dbReference type="SMART" id="SM00046">
    <property type="entry name" value="DAGKc"/>
    <property type="match status" value="1"/>
</dbReference>
<dbReference type="RefSeq" id="WP_203006471.1">
    <property type="nucleotide sequence ID" value="NZ_JADWYU010000222.1"/>
</dbReference>
<feature type="domain" description="DAGKc" evidence="14">
    <location>
        <begin position="49"/>
        <end position="178"/>
    </location>
</feature>